<accession>A0ABS8TN76</accession>
<dbReference type="Proteomes" id="UP000823775">
    <property type="component" value="Unassembled WGS sequence"/>
</dbReference>
<sequence>MEEREEFAIEEGLHQAIMVELASGAPDLQVLRMLLPKILGIKSYCLIGLPAPKQLLFKFDQYDDFVTAQGRQGLRQVLNEKRKLAYGSQKPDERRNNKIASEVIEATKNGGADGVTSVATKIIRERLQRQILMMVDYEADKYTNGGGFDRPTSCGNKEFQVVNVPQAFDFWQ</sequence>
<organism evidence="1 2">
    <name type="scientific">Datura stramonium</name>
    <name type="common">Jimsonweed</name>
    <name type="synonym">Common thornapple</name>
    <dbReference type="NCBI Taxonomy" id="4076"/>
    <lineage>
        <taxon>Eukaryota</taxon>
        <taxon>Viridiplantae</taxon>
        <taxon>Streptophyta</taxon>
        <taxon>Embryophyta</taxon>
        <taxon>Tracheophyta</taxon>
        <taxon>Spermatophyta</taxon>
        <taxon>Magnoliopsida</taxon>
        <taxon>eudicotyledons</taxon>
        <taxon>Gunneridae</taxon>
        <taxon>Pentapetalae</taxon>
        <taxon>asterids</taxon>
        <taxon>lamiids</taxon>
        <taxon>Solanales</taxon>
        <taxon>Solanaceae</taxon>
        <taxon>Solanoideae</taxon>
        <taxon>Datureae</taxon>
        <taxon>Datura</taxon>
    </lineage>
</organism>
<name>A0ABS8TN76_DATST</name>
<proteinExistence type="predicted"/>
<dbReference type="EMBL" id="JACEIK010001820">
    <property type="protein sequence ID" value="MCD7472366.1"/>
    <property type="molecule type" value="Genomic_DNA"/>
</dbReference>
<evidence type="ECO:0000313" key="1">
    <source>
        <dbReference type="EMBL" id="MCD7472366.1"/>
    </source>
</evidence>
<comment type="caution">
    <text evidence="1">The sequence shown here is derived from an EMBL/GenBank/DDBJ whole genome shotgun (WGS) entry which is preliminary data.</text>
</comment>
<protein>
    <submittedName>
        <fullName evidence="1">Uncharacterized protein</fullName>
    </submittedName>
</protein>
<gene>
    <name evidence="1" type="ORF">HAX54_013590</name>
</gene>
<reference evidence="1 2" key="1">
    <citation type="journal article" date="2021" name="BMC Genomics">
        <title>Datura genome reveals duplications of psychoactive alkaloid biosynthetic genes and high mutation rate following tissue culture.</title>
        <authorList>
            <person name="Rajewski A."/>
            <person name="Carter-House D."/>
            <person name="Stajich J."/>
            <person name="Litt A."/>
        </authorList>
    </citation>
    <scope>NUCLEOTIDE SEQUENCE [LARGE SCALE GENOMIC DNA]</scope>
    <source>
        <strain evidence="1">AR-01</strain>
    </source>
</reference>
<evidence type="ECO:0000313" key="2">
    <source>
        <dbReference type="Proteomes" id="UP000823775"/>
    </source>
</evidence>
<keyword evidence="2" id="KW-1185">Reference proteome</keyword>